<dbReference type="GO" id="GO:0046872">
    <property type="term" value="F:metal ion binding"/>
    <property type="evidence" value="ECO:0007669"/>
    <property type="project" value="UniProtKB-KW"/>
</dbReference>
<evidence type="ECO:0000256" key="4">
    <source>
        <dbReference type="ARBA" id="ARBA00023014"/>
    </source>
</evidence>
<evidence type="ECO:0000259" key="6">
    <source>
        <dbReference type="PROSITE" id="PS51296"/>
    </source>
</evidence>
<keyword evidence="2" id="KW-0479">Metal-binding</keyword>
<keyword evidence="5" id="KW-1015">Disulfide bond</keyword>
<keyword evidence="3" id="KW-0408">Iron</keyword>
<reference evidence="7 8" key="1">
    <citation type="submission" date="2019-04" db="EMBL/GenBank/DDBJ databases">
        <title>Cohnella sp. nov., isolated from soil.</title>
        <authorList>
            <person name="Kim W."/>
        </authorList>
    </citation>
    <scope>NUCLEOTIDE SEQUENCE [LARGE SCALE GENOMIC DNA]</scope>
    <source>
        <strain evidence="7 8">CAU 1483</strain>
    </source>
</reference>
<dbReference type="Gene3D" id="3.50.50.60">
    <property type="entry name" value="FAD/NAD(P)-binding domain"/>
    <property type="match status" value="1"/>
</dbReference>
<sequence>MSTNEPSESGLPQYPQSYWLASAEVPQFEKLTKDITVDVAVVGGGITGITLAFLLAKEGKKVAILEAGLIMNGTTGHTTAKITAQHDLIYDDLIRYVGEEKARLYYLANHEASAFIRRTVEENGISCDLTEEDSIIYSTSTNSIEKIDKEWKAYEKLGIPGKRVESTPLPLEVKAALVMPQQARFHPVAYLKHLVQEIVKAGGQIYENTTAMTVEHGTFANKVKTKEGHYVEARDVASCTHFPFYGAGGFYFARMYPERAYVLAIPREKSDPPGMYLSADNPVRSIRSVSYNGEELLVVGGERHKTGQGDSTFKYYEALEAFVRETFGPREIRYRWSAQDYTTLDKIPFVGRAVKDEQHAYIATGFRKWGMTNSTAAAQLLKDLILGVDNRYEKVYTPSRFHADPSVRVFLETNADVAKHFVGGKLEWETRDPQDLAPDQGAAVRIYGRRAGAYRDPDGKLYIVDTTCKHMGCEVEWNDAERTWDCPCHGSRYNYRGDVMEGPAKQPLKLLNQPG</sequence>
<feature type="domain" description="Rieske" evidence="6">
    <location>
        <begin position="428"/>
        <end position="509"/>
    </location>
</feature>
<dbReference type="EMBL" id="SUPK01000001">
    <property type="protein sequence ID" value="TJY43908.1"/>
    <property type="molecule type" value="Genomic_DNA"/>
</dbReference>
<dbReference type="InterPro" id="IPR017941">
    <property type="entry name" value="Rieske_2Fe-2S"/>
</dbReference>
<dbReference type="SUPFAM" id="SSF51971">
    <property type="entry name" value="Nucleotide-binding domain"/>
    <property type="match status" value="1"/>
</dbReference>
<dbReference type="InterPro" id="IPR036188">
    <property type="entry name" value="FAD/NAD-bd_sf"/>
</dbReference>
<dbReference type="OrthoDB" id="9767869at2"/>
<dbReference type="GO" id="GO:0004497">
    <property type="term" value="F:monooxygenase activity"/>
    <property type="evidence" value="ECO:0007669"/>
    <property type="project" value="UniProtKB-ARBA"/>
</dbReference>
<name>A0A4U0FGA2_9BACL</name>
<dbReference type="InterPro" id="IPR036922">
    <property type="entry name" value="Rieske_2Fe-2S_sf"/>
</dbReference>
<dbReference type="GO" id="GO:0016705">
    <property type="term" value="F:oxidoreductase activity, acting on paired donors, with incorporation or reduction of molecular oxygen"/>
    <property type="evidence" value="ECO:0007669"/>
    <property type="project" value="UniProtKB-ARBA"/>
</dbReference>
<dbReference type="PRINTS" id="PR00162">
    <property type="entry name" value="RIESKE"/>
</dbReference>
<dbReference type="SUPFAM" id="SSF50022">
    <property type="entry name" value="ISP domain"/>
    <property type="match status" value="1"/>
</dbReference>
<evidence type="ECO:0000256" key="5">
    <source>
        <dbReference type="ARBA" id="ARBA00023157"/>
    </source>
</evidence>
<gene>
    <name evidence="7" type="ORF">E5161_00420</name>
</gene>
<dbReference type="Gene3D" id="2.102.10.10">
    <property type="entry name" value="Rieske [2Fe-2S] iron-sulphur domain"/>
    <property type="match status" value="1"/>
</dbReference>
<comment type="caution">
    <text evidence="7">The sequence shown here is derived from an EMBL/GenBank/DDBJ whole genome shotgun (WGS) entry which is preliminary data.</text>
</comment>
<dbReference type="InterPro" id="IPR005805">
    <property type="entry name" value="Rieske_Fe-S_prot_C"/>
</dbReference>
<evidence type="ECO:0000313" key="7">
    <source>
        <dbReference type="EMBL" id="TJY43908.1"/>
    </source>
</evidence>
<dbReference type="GO" id="GO:0051537">
    <property type="term" value="F:2 iron, 2 sulfur cluster binding"/>
    <property type="evidence" value="ECO:0007669"/>
    <property type="project" value="UniProtKB-KW"/>
</dbReference>
<dbReference type="Gene3D" id="3.30.9.10">
    <property type="entry name" value="D-Amino Acid Oxidase, subunit A, domain 2"/>
    <property type="match status" value="1"/>
</dbReference>
<evidence type="ECO:0000256" key="3">
    <source>
        <dbReference type="ARBA" id="ARBA00023004"/>
    </source>
</evidence>
<dbReference type="FunFam" id="2.102.10.10:FF:000014">
    <property type="entry name" value="Oxidoreductase, FAD dependent"/>
    <property type="match status" value="1"/>
</dbReference>
<dbReference type="PANTHER" id="PTHR13847:SF274">
    <property type="entry name" value="RIESKE 2FE-2S IRON-SULFUR PROTEIN YHFW-RELATED"/>
    <property type="match status" value="1"/>
</dbReference>
<keyword evidence="8" id="KW-1185">Reference proteome</keyword>
<dbReference type="GO" id="GO:0005737">
    <property type="term" value="C:cytoplasm"/>
    <property type="evidence" value="ECO:0007669"/>
    <property type="project" value="TreeGrafter"/>
</dbReference>
<protein>
    <submittedName>
        <fullName evidence="7">FAD-dependent oxidoreductase</fullName>
    </submittedName>
</protein>
<dbReference type="PROSITE" id="PS51296">
    <property type="entry name" value="RIESKE"/>
    <property type="match status" value="1"/>
</dbReference>
<evidence type="ECO:0000313" key="8">
    <source>
        <dbReference type="Proteomes" id="UP000309673"/>
    </source>
</evidence>
<dbReference type="AlphaFoldDB" id="A0A4U0FGA2"/>
<dbReference type="Pfam" id="PF01266">
    <property type="entry name" value="DAO"/>
    <property type="match status" value="1"/>
</dbReference>
<evidence type="ECO:0000256" key="2">
    <source>
        <dbReference type="ARBA" id="ARBA00022723"/>
    </source>
</evidence>
<proteinExistence type="predicted"/>
<keyword evidence="1" id="KW-0001">2Fe-2S</keyword>
<keyword evidence="4" id="KW-0411">Iron-sulfur</keyword>
<dbReference type="GO" id="GO:0016020">
    <property type="term" value="C:membrane"/>
    <property type="evidence" value="ECO:0007669"/>
    <property type="project" value="InterPro"/>
</dbReference>
<accession>A0A4U0FGA2</accession>
<dbReference type="InterPro" id="IPR038010">
    <property type="entry name" value="YhfW_C"/>
</dbReference>
<dbReference type="Pfam" id="PF00355">
    <property type="entry name" value="Rieske"/>
    <property type="match status" value="1"/>
</dbReference>
<dbReference type="RefSeq" id="WP_136775629.1">
    <property type="nucleotide sequence ID" value="NZ_SUPK01000001.1"/>
</dbReference>
<dbReference type="Proteomes" id="UP000309673">
    <property type="component" value="Unassembled WGS sequence"/>
</dbReference>
<evidence type="ECO:0000256" key="1">
    <source>
        <dbReference type="ARBA" id="ARBA00022714"/>
    </source>
</evidence>
<organism evidence="7 8">
    <name type="scientific">Cohnella pontilimi</name>
    <dbReference type="NCBI Taxonomy" id="2564100"/>
    <lineage>
        <taxon>Bacteria</taxon>
        <taxon>Bacillati</taxon>
        <taxon>Bacillota</taxon>
        <taxon>Bacilli</taxon>
        <taxon>Bacillales</taxon>
        <taxon>Paenibacillaceae</taxon>
        <taxon>Cohnella</taxon>
    </lineage>
</organism>
<dbReference type="InterPro" id="IPR006076">
    <property type="entry name" value="FAD-dep_OxRdtase"/>
</dbReference>
<dbReference type="PANTHER" id="PTHR13847">
    <property type="entry name" value="SARCOSINE DEHYDROGENASE-RELATED"/>
    <property type="match status" value="1"/>
</dbReference>
<dbReference type="CDD" id="cd03477">
    <property type="entry name" value="Rieske_YhfW_C"/>
    <property type="match status" value="1"/>
</dbReference>